<dbReference type="PANTHER" id="PTHR43682">
    <property type="entry name" value="LACTATE UTILIZATION PROTEIN C"/>
    <property type="match status" value="1"/>
</dbReference>
<keyword evidence="3" id="KW-1185">Reference proteome</keyword>
<organism evidence="2 3">
    <name type="scientific">Paenibacillus naphthalenovorans</name>
    <dbReference type="NCBI Taxonomy" id="162209"/>
    <lineage>
        <taxon>Bacteria</taxon>
        <taxon>Bacillati</taxon>
        <taxon>Bacillota</taxon>
        <taxon>Bacilli</taxon>
        <taxon>Bacillales</taxon>
        <taxon>Paenibacillaceae</taxon>
        <taxon>Paenibacillus</taxon>
    </lineage>
</organism>
<gene>
    <name evidence="2" type="ORF">IJ22_04180</name>
</gene>
<dbReference type="KEGG" id="pnp:IJ22_04180"/>
<evidence type="ECO:0000259" key="1">
    <source>
        <dbReference type="Pfam" id="PF02589"/>
    </source>
</evidence>
<dbReference type="Pfam" id="PF02589">
    <property type="entry name" value="LUD_dom"/>
    <property type="match status" value="1"/>
</dbReference>
<feature type="domain" description="LUD" evidence="1">
    <location>
        <begin position="53"/>
        <end position="260"/>
    </location>
</feature>
<evidence type="ECO:0000313" key="2">
    <source>
        <dbReference type="EMBL" id="ALS20807.1"/>
    </source>
</evidence>
<dbReference type="PANTHER" id="PTHR43682:SF1">
    <property type="entry name" value="LACTATE UTILIZATION PROTEIN C"/>
    <property type="match status" value="1"/>
</dbReference>
<dbReference type="AlphaFoldDB" id="A0A0U2VMR4"/>
<dbReference type="PATRIC" id="fig|162209.4.peg.440"/>
<accession>A0A0U2VMR4</accession>
<dbReference type="SUPFAM" id="SSF100950">
    <property type="entry name" value="NagB/RpiA/CoA transferase-like"/>
    <property type="match status" value="1"/>
</dbReference>
<dbReference type="InterPro" id="IPR024185">
    <property type="entry name" value="FTHF_cligase-like_sf"/>
</dbReference>
<dbReference type="OrthoDB" id="9794157at2"/>
<name>A0A0U2VMR4_9BACL</name>
<evidence type="ECO:0000313" key="3">
    <source>
        <dbReference type="Proteomes" id="UP000061660"/>
    </source>
</evidence>
<proteinExistence type="predicted"/>
<dbReference type="InterPro" id="IPR003741">
    <property type="entry name" value="LUD_dom"/>
</dbReference>
<dbReference type="InterPro" id="IPR037171">
    <property type="entry name" value="NagB/RpiA_transferase-like"/>
</dbReference>
<dbReference type="Proteomes" id="UP000061660">
    <property type="component" value="Chromosome"/>
</dbReference>
<dbReference type="Gene3D" id="3.40.50.10420">
    <property type="entry name" value="NagB/RpiA/CoA transferase-like"/>
    <property type="match status" value="1"/>
</dbReference>
<dbReference type="STRING" id="162209.IJ22_04180"/>
<reference evidence="3" key="1">
    <citation type="submission" date="2015-12" db="EMBL/GenBank/DDBJ databases">
        <title>Complete genome sequences of two moderately thermophilic Paenibacillus species.</title>
        <authorList>
            <person name="Butler R.III."/>
            <person name="Wang J."/>
            <person name="Stark B.C."/>
            <person name="Pombert J.-F."/>
        </authorList>
    </citation>
    <scope>NUCLEOTIDE SEQUENCE [LARGE SCALE GENOMIC DNA]</scope>
    <source>
        <strain evidence="3">32O-Y</strain>
    </source>
</reference>
<sequence>MTKGTIQGRDAFIGSLSSRLGRSSVPRTAPAHPFRGAPQWYKDLDRTVEEKISLFTENWTALTGKVLIVEASEAKQRIGAWLKEIAAELGVTHVSRWEHEELKALGLDEALKEAGIEVIPWVEPVNPGELEFQPEAGVEELPESNWAKRSELLKRTERCQLGIVWPDFAVANTSTLVLQCSPQRGRSVSLLTDILFAVFRAGQLVNRMGEAFERITRDKSSPEQYASSLNLITGPSRSADIENDLTIGIHGPGKVYAVIIK</sequence>
<reference evidence="2 3" key="2">
    <citation type="journal article" date="2016" name="Genome Announc.">
        <title>Complete Genome Sequences of Two Interactive Moderate Thermophiles, Paenibacillus napthalenovorans 32O-Y and Paenibacillus sp. 32O-W.</title>
        <authorList>
            <person name="Butler R.R.III."/>
            <person name="Wang J."/>
            <person name="Stark B.C."/>
            <person name="Pombert J.F."/>
        </authorList>
    </citation>
    <scope>NUCLEOTIDE SEQUENCE [LARGE SCALE GENOMIC DNA]</scope>
    <source>
        <strain evidence="2 3">32O-Y</strain>
    </source>
</reference>
<dbReference type="RefSeq" id="WP_062406890.1">
    <property type="nucleotide sequence ID" value="NZ_CP013652.1"/>
</dbReference>
<protein>
    <submittedName>
        <fullName evidence="2">Lactate utilization protein C</fullName>
    </submittedName>
</protein>
<dbReference type="EMBL" id="CP013652">
    <property type="protein sequence ID" value="ALS20807.1"/>
    <property type="molecule type" value="Genomic_DNA"/>
</dbReference>